<dbReference type="PANTHER" id="PTHR46746:SF9">
    <property type="entry name" value="CD209 ANTIGEN-LIKE PROTEIN C-LIKE"/>
    <property type="match status" value="1"/>
</dbReference>
<dbReference type="Gene3D" id="3.10.100.10">
    <property type="entry name" value="Mannose-Binding Protein A, subunit A"/>
    <property type="match status" value="1"/>
</dbReference>
<evidence type="ECO:0000256" key="2">
    <source>
        <dbReference type="ARBA" id="ARBA00023157"/>
    </source>
</evidence>
<sequence length="154" mass="17101">QKVYQELTQLKAGVGRLCRPCPWDWTFFQGNCYFFSKSLRNWHDSVTACQEEGAQLVVIESAEEQSLLQQTSHIKGSPWMGLSDLNKEGAWHWVEVSPLSLKWVLGEGHCLASRVISWSSSLSGTWGSHSLAPGPKRWGHSLGGGRRSSPSCAD</sequence>
<evidence type="ECO:0000256" key="1">
    <source>
        <dbReference type="ARBA" id="ARBA00022734"/>
    </source>
</evidence>
<dbReference type="SMART" id="SM00034">
    <property type="entry name" value="CLECT"/>
    <property type="match status" value="1"/>
</dbReference>
<name>A0AA41T239_SCICA</name>
<dbReference type="InterPro" id="IPR016187">
    <property type="entry name" value="CTDL_fold"/>
</dbReference>
<keyword evidence="2" id="KW-1015">Disulfide bond</keyword>
<evidence type="ECO:0000259" key="3">
    <source>
        <dbReference type="PROSITE" id="PS50041"/>
    </source>
</evidence>
<keyword evidence="1" id="KW-0430">Lectin</keyword>
<comment type="caution">
    <text evidence="4">The sequence shown here is derived from an EMBL/GenBank/DDBJ whole genome shotgun (WGS) entry which is preliminary data.</text>
</comment>
<dbReference type="PROSITE" id="PS50041">
    <property type="entry name" value="C_TYPE_LECTIN_2"/>
    <property type="match status" value="1"/>
</dbReference>
<dbReference type="PANTHER" id="PTHR46746">
    <property type="entry name" value="KILLER CELL LECTIN-LIKE RECEPTOR SUBFAMILY F MEMBER 2"/>
    <property type="match status" value="1"/>
</dbReference>
<dbReference type="EMBL" id="JAATJV010377335">
    <property type="protein sequence ID" value="MBZ3881521.1"/>
    <property type="molecule type" value="Genomic_DNA"/>
</dbReference>
<dbReference type="GO" id="GO:0030246">
    <property type="term" value="F:carbohydrate binding"/>
    <property type="evidence" value="ECO:0007669"/>
    <property type="project" value="UniProtKB-KW"/>
</dbReference>
<evidence type="ECO:0000313" key="4">
    <source>
        <dbReference type="EMBL" id="MBZ3881521.1"/>
    </source>
</evidence>
<keyword evidence="5" id="KW-1185">Reference proteome</keyword>
<proteinExistence type="predicted"/>
<dbReference type="Proteomes" id="UP001166674">
    <property type="component" value="Unassembled WGS sequence"/>
</dbReference>
<protein>
    <submittedName>
        <fullName evidence="4">CD209 antigen</fullName>
    </submittedName>
</protein>
<dbReference type="AlphaFoldDB" id="A0AA41T239"/>
<dbReference type="InterPro" id="IPR051379">
    <property type="entry name" value="C-type_Lectin_Receptor_IMM"/>
</dbReference>
<feature type="domain" description="C-type lectin" evidence="3">
    <location>
        <begin position="28"/>
        <end position="120"/>
    </location>
</feature>
<reference evidence="4" key="1">
    <citation type="submission" date="2020-03" db="EMBL/GenBank/DDBJ databases">
        <title>Studies in the Genomics of Life Span.</title>
        <authorList>
            <person name="Glass D."/>
        </authorList>
    </citation>
    <scope>NUCLEOTIDE SEQUENCE</scope>
    <source>
        <strain evidence="4">SUZIE</strain>
        <tissue evidence="4">Muscle</tissue>
    </source>
</reference>
<evidence type="ECO:0000313" key="5">
    <source>
        <dbReference type="Proteomes" id="UP001166674"/>
    </source>
</evidence>
<feature type="non-terminal residue" evidence="4">
    <location>
        <position position="1"/>
    </location>
</feature>
<dbReference type="InterPro" id="IPR001304">
    <property type="entry name" value="C-type_lectin-like"/>
</dbReference>
<organism evidence="4 5">
    <name type="scientific">Sciurus carolinensis</name>
    <name type="common">Eastern gray squirrel</name>
    <dbReference type="NCBI Taxonomy" id="30640"/>
    <lineage>
        <taxon>Eukaryota</taxon>
        <taxon>Metazoa</taxon>
        <taxon>Chordata</taxon>
        <taxon>Craniata</taxon>
        <taxon>Vertebrata</taxon>
        <taxon>Euteleostomi</taxon>
        <taxon>Mammalia</taxon>
        <taxon>Eutheria</taxon>
        <taxon>Euarchontoglires</taxon>
        <taxon>Glires</taxon>
        <taxon>Rodentia</taxon>
        <taxon>Sciuromorpha</taxon>
        <taxon>Sciuridae</taxon>
        <taxon>Sciurinae</taxon>
        <taxon>Sciurini</taxon>
        <taxon>Sciurus</taxon>
    </lineage>
</organism>
<gene>
    <name evidence="4" type="ORF">SUZIE_163355</name>
</gene>
<accession>A0AA41T239</accession>
<dbReference type="SUPFAM" id="SSF56436">
    <property type="entry name" value="C-type lectin-like"/>
    <property type="match status" value="1"/>
</dbReference>
<dbReference type="InterPro" id="IPR016186">
    <property type="entry name" value="C-type_lectin-like/link_sf"/>
</dbReference>
<dbReference type="Pfam" id="PF00059">
    <property type="entry name" value="Lectin_C"/>
    <property type="match status" value="1"/>
</dbReference>